<dbReference type="InterPro" id="IPR050810">
    <property type="entry name" value="Bact_Secretion_Sys_Channel"/>
</dbReference>
<protein>
    <submittedName>
        <fullName evidence="6">General secretion pathway protein D</fullName>
    </submittedName>
</protein>
<dbReference type="PANTHER" id="PTHR30332">
    <property type="entry name" value="PROBABLE GENERAL SECRETION PATHWAY PROTEIN D"/>
    <property type="match status" value="1"/>
</dbReference>
<evidence type="ECO:0000256" key="1">
    <source>
        <dbReference type="ARBA" id="ARBA00004370"/>
    </source>
</evidence>
<accession>T1CDG5</accession>
<feature type="domain" description="NolW-like" evidence="4">
    <location>
        <begin position="134"/>
        <end position="194"/>
    </location>
</feature>
<keyword evidence="3" id="KW-0472">Membrane</keyword>
<organism evidence="6">
    <name type="scientific">mine drainage metagenome</name>
    <dbReference type="NCBI Taxonomy" id="410659"/>
    <lineage>
        <taxon>unclassified sequences</taxon>
        <taxon>metagenomes</taxon>
        <taxon>ecological metagenomes</taxon>
    </lineage>
</organism>
<sequence length="312" mass="33437">MRSQPLIRGLRILALSVLACAPLVCRAAAPAGASITPNFKDANIREIIQAVSAATGKDIIVDPRVNAQVTMYSATPLSPKAFYQAFLSILSVYGYIAVPSGHNIVDIVPNTDERVMPGINLPKTVSPTSDEIVTQVIPVKNVSAAQLVPILRPLVPEWGHLAAYPPSNLLIISDRASNVHRIMRIVERMDRVGNQDVDVMPLQNASATQVVQVINQLYQGQAAAQMGRMFKVVADPRTNSVLISGDPDERLRIRALVAELDTPSASGGDTRVVYLHYASAKKLAPELEKQMRELAEIATVGGGPKGTAQAAA</sequence>
<evidence type="ECO:0000256" key="2">
    <source>
        <dbReference type="ARBA" id="ARBA00022729"/>
    </source>
</evidence>
<evidence type="ECO:0000313" key="6">
    <source>
        <dbReference type="EMBL" id="EQD80472.1"/>
    </source>
</evidence>
<keyword evidence="2" id="KW-0732">Signal</keyword>
<evidence type="ECO:0000259" key="4">
    <source>
        <dbReference type="Pfam" id="PF03958"/>
    </source>
</evidence>
<dbReference type="InterPro" id="IPR038591">
    <property type="entry name" value="NolW-like_sf"/>
</dbReference>
<dbReference type="GO" id="GO:0015627">
    <property type="term" value="C:type II protein secretion system complex"/>
    <property type="evidence" value="ECO:0007669"/>
    <property type="project" value="TreeGrafter"/>
</dbReference>
<evidence type="ECO:0000256" key="3">
    <source>
        <dbReference type="ARBA" id="ARBA00023136"/>
    </source>
</evidence>
<dbReference type="Pfam" id="PF21305">
    <property type="entry name" value="type_II_gspD_N0"/>
    <property type="match status" value="1"/>
</dbReference>
<comment type="caution">
    <text evidence="6">The sequence shown here is derived from an EMBL/GenBank/DDBJ whole genome shotgun (WGS) entry which is preliminary data.</text>
</comment>
<dbReference type="GO" id="GO:0016020">
    <property type="term" value="C:membrane"/>
    <property type="evidence" value="ECO:0007669"/>
    <property type="project" value="UniProtKB-SubCell"/>
</dbReference>
<gene>
    <name evidence="6" type="ORF">B1A_00857</name>
</gene>
<evidence type="ECO:0000259" key="5">
    <source>
        <dbReference type="Pfam" id="PF21305"/>
    </source>
</evidence>
<dbReference type="InterPro" id="IPR049371">
    <property type="entry name" value="GspD-like_N0"/>
</dbReference>
<feature type="domain" description="GspD-like N0" evidence="5">
    <location>
        <begin position="38"/>
        <end position="105"/>
    </location>
</feature>
<name>T1CDG5_9ZZZZ</name>
<reference evidence="6" key="1">
    <citation type="submission" date="2013-08" db="EMBL/GenBank/DDBJ databases">
        <authorList>
            <person name="Mendez C."/>
            <person name="Richter M."/>
            <person name="Ferrer M."/>
            <person name="Sanchez J."/>
        </authorList>
    </citation>
    <scope>NUCLEOTIDE SEQUENCE</scope>
</reference>
<feature type="non-terminal residue" evidence="6">
    <location>
        <position position="312"/>
    </location>
</feature>
<dbReference type="InterPro" id="IPR005644">
    <property type="entry name" value="NolW-like"/>
</dbReference>
<proteinExistence type="predicted"/>
<dbReference type="AlphaFoldDB" id="T1CDG5"/>
<dbReference type="Gene3D" id="3.30.1370.120">
    <property type="match status" value="2"/>
</dbReference>
<dbReference type="GO" id="GO:0009306">
    <property type="term" value="P:protein secretion"/>
    <property type="evidence" value="ECO:0007669"/>
    <property type="project" value="TreeGrafter"/>
</dbReference>
<comment type="subcellular location">
    <subcellularLocation>
        <location evidence="1">Membrane</location>
    </subcellularLocation>
</comment>
<dbReference type="EMBL" id="AUZX01000648">
    <property type="protein sequence ID" value="EQD80472.1"/>
    <property type="molecule type" value="Genomic_DNA"/>
</dbReference>
<dbReference type="Pfam" id="PF03958">
    <property type="entry name" value="Secretin_N"/>
    <property type="match status" value="2"/>
</dbReference>
<reference evidence="6" key="2">
    <citation type="journal article" date="2014" name="ISME J.">
        <title>Microbial stratification in low pH oxic and suboxic macroscopic growths along an acid mine drainage.</title>
        <authorList>
            <person name="Mendez-Garcia C."/>
            <person name="Mesa V."/>
            <person name="Sprenger R.R."/>
            <person name="Richter M."/>
            <person name="Diez M.S."/>
            <person name="Solano J."/>
            <person name="Bargiela R."/>
            <person name="Golyshina O.V."/>
            <person name="Manteca A."/>
            <person name="Ramos J.L."/>
            <person name="Gallego J.R."/>
            <person name="Llorente I."/>
            <person name="Martins Dos Santos V.A."/>
            <person name="Jensen O.N."/>
            <person name="Pelaez A.I."/>
            <person name="Sanchez J."/>
            <person name="Ferrer M."/>
        </authorList>
    </citation>
    <scope>NUCLEOTIDE SEQUENCE</scope>
</reference>
<feature type="domain" description="NolW-like" evidence="4">
    <location>
        <begin position="198"/>
        <end position="265"/>
    </location>
</feature>
<dbReference type="PANTHER" id="PTHR30332:SF24">
    <property type="entry name" value="SECRETIN GSPD-RELATED"/>
    <property type="match status" value="1"/>
</dbReference>